<sequence>HSTRWLSLESDDFVADVPTALSALTSVLLFVPSLVRPGVYLSENHYNLSYGQKYYRMHLHIM</sequence>
<dbReference type="Proteomes" id="UP000789702">
    <property type="component" value="Unassembled WGS sequence"/>
</dbReference>
<protein>
    <submittedName>
        <fullName evidence="1">3938_t:CDS:1</fullName>
    </submittedName>
</protein>
<keyword evidence="2" id="KW-1185">Reference proteome</keyword>
<proteinExistence type="predicted"/>
<reference evidence="1" key="1">
    <citation type="submission" date="2021-06" db="EMBL/GenBank/DDBJ databases">
        <authorList>
            <person name="Kallberg Y."/>
            <person name="Tangrot J."/>
            <person name="Rosling A."/>
        </authorList>
    </citation>
    <scope>NUCLEOTIDE SEQUENCE</scope>
    <source>
        <strain evidence="1">IL203A</strain>
    </source>
</reference>
<comment type="caution">
    <text evidence="1">The sequence shown here is derived from an EMBL/GenBank/DDBJ whole genome shotgun (WGS) entry which is preliminary data.</text>
</comment>
<organism evidence="1 2">
    <name type="scientific">Dentiscutata heterogama</name>
    <dbReference type="NCBI Taxonomy" id="1316150"/>
    <lineage>
        <taxon>Eukaryota</taxon>
        <taxon>Fungi</taxon>
        <taxon>Fungi incertae sedis</taxon>
        <taxon>Mucoromycota</taxon>
        <taxon>Glomeromycotina</taxon>
        <taxon>Glomeromycetes</taxon>
        <taxon>Diversisporales</taxon>
        <taxon>Gigasporaceae</taxon>
        <taxon>Dentiscutata</taxon>
    </lineage>
</organism>
<feature type="non-terminal residue" evidence="1">
    <location>
        <position position="1"/>
    </location>
</feature>
<name>A0ACA9N7E4_9GLOM</name>
<gene>
    <name evidence="1" type="ORF">DHETER_LOCUS8328</name>
</gene>
<accession>A0ACA9N7E4</accession>
<evidence type="ECO:0000313" key="1">
    <source>
        <dbReference type="EMBL" id="CAG8629078.1"/>
    </source>
</evidence>
<evidence type="ECO:0000313" key="2">
    <source>
        <dbReference type="Proteomes" id="UP000789702"/>
    </source>
</evidence>
<dbReference type="EMBL" id="CAJVPU010013045">
    <property type="protein sequence ID" value="CAG8629078.1"/>
    <property type="molecule type" value="Genomic_DNA"/>
</dbReference>